<proteinExistence type="inferred from homology"/>
<evidence type="ECO:0000256" key="4">
    <source>
        <dbReference type="SAM" id="Phobius"/>
    </source>
</evidence>
<keyword evidence="4" id="KW-0812">Transmembrane</keyword>
<keyword evidence="4" id="KW-1133">Transmembrane helix</keyword>
<dbReference type="InterPro" id="IPR029058">
    <property type="entry name" value="AB_hydrolase_fold"/>
</dbReference>
<dbReference type="Pfam" id="PF07859">
    <property type="entry name" value="Abhydrolase_3"/>
    <property type="match status" value="1"/>
</dbReference>
<organism evidence="6 7">
    <name type="scientific">Verticillium dahliae (strain VdLs.17 / ATCC MYA-4575 / FGSC 10137)</name>
    <name type="common">Verticillium wilt</name>
    <dbReference type="NCBI Taxonomy" id="498257"/>
    <lineage>
        <taxon>Eukaryota</taxon>
        <taxon>Fungi</taxon>
        <taxon>Dikarya</taxon>
        <taxon>Ascomycota</taxon>
        <taxon>Pezizomycotina</taxon>
        <taxon>Sordariomycetes</taxon>
        <taxon>Hypocreomycetidae</taxon>
        <taxon>Glomerellales</taxon>
        <taxon>Plectosphaerellaceae</taxon>
        <taxon>Verticillium</taxon>
    </lineage>
</organism>
<dbReference type="GeneID" id="20706929"/>
<dbReference type="SUPFAM" id="SSF53474">
    <property type="entry name" value="alpha/beta-Hydrolases"/>
    <property type="match status" value="1"/>
</dbReference>
<dbReference type="PANTHER" id="PTHR48081:SF8">
    <property type="entry name" value="ALPHA_BETA HYDROLASE FOLD-3 DOMAIN-CONTAINING PROTEIN-RELATED"/>
    <property type="match status" value="1"/>
</dbReference>
<evidence type="ECO:0000256" key="1">
    <source>
        <dbReference type="ARBA" id="ARBA00010515"/>
    </source>
</evidence>
<dbReference type="PANTHER" id="PTHR48081">
    <property type="entry name" value="AB HYDROLASE SUPERFAMILY PROTEIN C4A8.06C"/>
    <property type="match status" value="1"/>
</dbReference>
<sequence>MAPSTLQKARHLLFVAPFDLSFSLALAIVRGLVPGSRPDETWTFRQAFSISMFKALIRQMSALQRPAGLSLKPGSEGDRFVVMPPGHQDLYRGPLNDPLIHPGQVGAIWTPHAPKNLSAQNQKWGSDLLVVLHLHGGAYVVGEGRDQDSGFAAQTLLSHMGCSHVFMPQYRLASDAGGRFPAALQDALTSYLYLLRHLQIPSSQIVLSGDSAGANLALALLRYIGEFGPELGLPWPGAVTLWSPWSDLSVVLDTTKITQSPNYGSDYLDVSFPLWGAHALVGNGQAGLMDPYISPQHKPFKIEAPVWVHTGGREVLFHENLQLVEKLRKMGTTVEWVVDEHCPHDIILLGKILGFEEEAVKGSRKAGEFVRLNRSLESQ</sequence>
<evidence type="ECO:0000259" key="5">
    <source>
        <dbReference type="Pfam" id="PF07859"/>
    </source>
</evidence>
<evidence type="ECO:0000313" key="7">
    <source>
        <dbReference type="Proteomes" id="UP000001611"/>
    </source>
</evidence>
<evidence type="ECO:0000313" key="6">
    <source>
        <dbReference type="EMBL" id="EGY14302.1"/>
    </source>
</evidence>
<dbReference type="InterPro" id="IPR013094">
    <property type="entry name" value="AB_hydrolase_3"/>
</dbReference>
<dbReference type="AlphaFoldDB" id="G2X5G1"/>
<dbReference type="Gene3D" id="3.40.50.1820">
    <property type="entry name" value="alpha/beta hydrolase"/>
    <property type="match status" value="1"/>
</dbReference>
<protein>
    <submittedName>
        <fullName evidence="6">Esterase</fullName>
    </submittedName>
</protein>
<dbReference type="KEGG" id="vda:VDAG_05466"/>
<gene>
    <name evidence="6" type="ORF">VDAG_05466</name>
</gene>
<dbReference type="OMA" id="SEGCPHD"/>
<dbReference type="eggNOG" id="KOG1515">
    <property type="taxonomic scope" value="Eukaryota"/>
</dbReference>
<evidence type="ECO:0000256" key="2">
    <source>
        <dbReference type="ARBA" id="ARBA00022801"/>
    </source>
</evidence>
<keyword evidence="7" id="KW-1185">Reference proteome</keyword>
<dbReference type="OrthoDB" id="2152029at2759"/>
<dbReference type="RefSeq" id="XP_009650656.1">
    <property type="nucleotide sequence ID" value="XM_009652361.1"/>
</dbReference>
<dbReference type="InterPro" id="IPR050300">
    <property type="entry name" value="GDXG_lipolytic_enzyme"/>
</dbReference>
<dbReference type="Proteomes" id="UP000001611">
    <property type="component" value="Chromosome 2"/>
</dbReference>
<dbReference type="EMBL" id="DS572704">
    <property type="protein sequence ID" value="EGY14302.1"/>
    <property type="molecule type" value="Genomic_DNA"/>
</dbReference>
<feature type="domain" description="Alpha/beta hydrolase fold-3" evidence="5">
    <location>
        <begin position="131"/>
        <end position="347"/>
    </location>
</feature>
<feature type="transmembrane region" description="Helical" evidence="4">
    <location>
        <begin position="12"/>
        <end position="33"/>
    </location>
</feature>
<name>G2X5G1_VERDV</name>
<keyword evidence="4" id="KW-0472">Membrane</keyword>
<dbReference type="GO" id="GO:0016787">
    <property type="term" value="F:hydrolase activity"/>
    <property type="evidence" value="ECO:0007669"/>
    <property type="project" value="UniProtKB-KW"/>
</dbReference>
<reference evidence="6 7" key="1">
    <citation type="submission" date="2008-03" db="EMBL/GenBank/DDBJ databases">
        <title>The Genome Sequence of Verticillium dahliae VdLs.17.</title>
        <authorList>
            <consortium name="The Broad Institute Genome Sequencing Platform"/>
            <person name="Ma L.-J.J."/>
            <person name="Klosterman S.J."/>
            <person name="Subbarao K."/>
            <person name="Dobinson K."/>
            <person name="Veronese P."/>
            <person name="Kang S."/>
            <person name="Gold S.E."/>
            <person name="Young S."/>
            <person name="Jaffe D."/>
            <person name="Gnerre S."/>
            <person name="Berlin A."/>
            <person name="Heiman D."/>
            <person name="Hepburn T."/>
            <person name="Sykes S."/>
            <person name="Alvarado L."/>
            <person name="Kodira C.D."/>
            <person name="Lander E."/>
            <person name="Galagan J."/>
            <person name="Nusbaum C."/>
            <person name="Birren B."/>
        </authorList>
    </citation>
    <scope>NUCLEOTIDE SEQUENCE [LARGE SCALE GENOMIC DNA]</scope>
    <source>
        <strain evidence="7">VdLs.17 / ATCC MYA-4575 / FGSC 10137</strain>
    </source>
</reference>
<dbReference type="HOGENOM" id="CLU_019364_0_0_1"/>
<keyword evidence="2" id="KW-0378">Hydrolase</keyword>
<accession>G2X5G1</accession>
<dbReference type="InterPro" id="IPR033140">
    <property type="entry name" value="Lipase_GDXG_put_SER_AS"/>
</dbReference>
<comment type="similarity">
    <text evidence="1">Belongs to the 'GDXG' lipolytic enzyme family.</text>
</comment>
<dbReference type="InParanoid" id="G2X5G1"/>
<feature type="active site" evidence="3">
    <location>
        <position position="211"/>
    </location>
</feature>
<evidence type="ECO:0000256" key="3">
    <source>
        <dbReference type="PROSITE-ProRule" id="PRU10038"/>
    </source>
</evidence>
<dbReference type="PROSITE" id="PS01174">
    <property type="entry name" value="LIPASE_GDXG_SER"/>
    <property type="match status" value="1"/>
</dbReference>